<sequence>MRYLKVEIEGRFINTDITTYVPLEEGDEKDDALLEQLAQEAVNQEMPWGFAVVDESEVPEGERF</sequence>
<proteinExistence type="predicted"/>
<evidence type="ECO:0000313" key="2">
    <source>
        <dbReference type="Proteomes" id="UP000317273"/>
    </source>
</evidence>
<name>A0A516KRE0_9CAUD</name>
<dbReference type="Proteomes" id="UP000317273">
    <property type="component" value="Segment"/>
</dbReference>
<keyword evidence="2" id="KW-1185">Reference proteome</keyword>
<protein>
    <submittedName>
        <fullName evidence="1">Uncharacterized protein</fullName>
    </submittedName>
</protein>
<dbReference type="EMBL" id="MN062705">
    <property type="protein sequence ID" value="QDP44261.1"/>
    <property type="molecule type" value="Genomic_DNA"/>
</dbReference>
<dbReference type="GeneID" id="64470539"/>
<dbReference type="KEGG" id="vg:64470539"/>
<gene>
    <name evidence="1" type="primary">58</name>
    <name evidence="1" type="ORF">SEA_CELIA_58</name>
</gene>
<organism evidence="1 2">
    <name type="scientific">Streptomyces phage Celia</name>
    <dbReference type="NCBI Taxonomy" id="2590946"/>
    <lineage>
        <taxon>Viruses</taxon>
        <taxon>Duplodnaviria</taxon>
        <taxon>Heunggongvirae</taxon>
        <taxon>Uroviricota</taxon>
        <taxon>Caudoviricetes</taxon>
        <taxon>Arquatrovirinae</taxon>
        <taxon>Celiavirus</taxon>
        <taxon>Celiavirus celia</taxon>
    </lineage>
</organism>
<evidence type="ECO:0000313" key="1">
    <source>
        <dbReference type="EMBL" id="QDP44261.1"/>
    </source>
</evidence>
<accession>A0A516KRE0</accession>
<dbReference type="RefSeq" id="YP_010054622.1">
    <property type="nucleotide sequence ID" value="NC_054655.1"/>
</dbReference>
<reference evidence="1 2" key="1">
    <citation type="submission" date="2019-06" db="EMBL/GenBank/DDBJ databases">
        <authorList>
            <person name="Lopez J."/>
            <person name="Ball K.N."/>
            <person name="Bhuiyan S."/>
            <person name="Nayek S."/>
            <person name="Sivoravong A."/>
            <person name="Hughes L.E."/>
            <person name="Garlena R.A."/>
            <person name="Russell D.A."/>
            <person name="Pope W.H."/>
            <person name="Jacobs-Sera D."/>
            <person name="Hatfull G.F."/>
        </authorList>
    </citation>
    <scope>NUCLEOTIDE SEQUENCE [LARGE SCALE GENOMIC DNA]</scope>
</reference>